<evidence type="ECO:0008006" key="4">
    <source>
        <dbReference type="Google" id="ProtNLM"/>
    </source>
</evidence>
<keyword evidence="3" id="KW-1185">Reference proteome</keyword>
<dbReference type="RefSeq" id="WP_054342289.1">
    <property type="nucleotide sequence ID" value="NZ_FTOE01000002.1"/>
</dbReference>
<keyword evidence="1" id="KW-0732">Signal</keyword>
<accession>A0A1N7K3I2</accession>
<evidence type="ECO:0000256" key="1">
    <source>
        <dbReference type="SAM" id="SignalP"/>
    </source>
</evidence>
<sequence length="247" mass="26245">MFKKMLVKKVGLGLFLCGASLFSAVSQGSIIASFDAEVDLKVSSTFLTNEFATELFDNDVFVEGSASGDASGSGDADYAPLGSGEIGSLRAAANGDVTGAPGSVVSTWSTDGYFYIENTTGSAITGDVTFDISWSANIFTDSLNEEALAYAAVYIEDSYFNVIFDDFIEFDSLIEGAGSSGLGDSFTVQITDLTLAAWDFEEYYIAIDAAGFAEVPEPGGIFLAGLALLLMMRKCRTNQQPLFTRFI</sequence>
<organism evidence="2 3">
    <name type="scientific">Neptunomonas antarctica</name>
    <dbReference type="NCBI Taxonomy" id="619304"/>
    <lineage>
        <taxon>Bacteria</taxon>
        <taxon>Pseudomonadati</taxon>
        <taxon>Pseudomonadota</taxon>
        <taxon>Gammaproteobacteria</taxon>
        <taxon>Oceanospirillales</taxon>
        <taxon>Oceanospirillaceae</taxon>
        <taxon>Neptunomonas</taxon>
    </lineage>
</organism>
<evidence type="ECO:0000313" key="2">
    <source>
        <dbReference type="EMBL" id="SIS56155.1"/>
    </source>
</evidence>
<feature type="signal peptide" evidence="1">
    <location>
        <begin position="1"/>
        <end position="23"/>
    </location>
</feature>
<evidence type="ECO:0000313" key="3">
    <source>
        <dbReference type="Proteomes" id="UP000185999"/>
    </source>
</evidence>
<dbReference type="OrthoDB" id="7067901at2"/>
<reference evidence="3" key="1">
    <citation type="submission" date="2017-01" db="EMBL/GenBank/DDBJ databases">
        <authorList>
            <person name="Varghese N."/>
            <person name="Submissions S."/>
        </authorList>
    </citation>
    <scope>NUCLEOTIDE SEQUENCE [LARGE SCALE GENOMIC DNA]</scope>
    <source>
        <strain evidence="3">DSM 22306</strain>
    </source>
</reference>
<proteinExistence type="predicted"/>
<gene>
    <name evidence="2" type="ORF">SAMN05421760_102174</name>
</gene>
<feature type="chain" id="PRO_5009943062" description="PEP-CTERM protein-sorting domain-containing protein" evidence="1">
    <location>
        <begin position="24"/>
        <end position="247"/>
    </location>
</feature>
<name>A0A1N7K3I2_9GAMM</name>
<dbReference type="AlphaFoldDB" id="A0A1N7K3I2"/>
<dbReference type="EMBL" id="FTOE01000002">
    <property type="protein sequence ID" value="SIS56155.1"/>
    <property type="molecule type" value="Genomic_DNA"/>
</dbReference>
<protein>
    <recommendedName>
        <fullName evidence="4">PEP-CTERM protein-sorting domain-containing protein</fullName>
    </recommendedName>
</protein>
<dbReference type="Proteomes" id="UP000185999">
    <property type="component" value="Unassembled WGS sequence"/>
</dbReference>